<evidence type="ECO:0000256" key="8">
    <source>
        <dbReference type="HAMAP-Rule" id="MF_00258"/>
    </source>
</evidence>
<dbReference type="InterPro" id="IPR033134">
    <property type="entry name" value="Asp/Glu_racemase_AS_2"/>
</dbReference>
<dbReference type="PROSITE" id="PS00924">
    <property type="entry name" value="ASP_GLU_RACEMASE_2"/>
    <property type="match status" value="1"/>
</dbReference>
<feature type="binding site" evidence="8">
    <location>
        <begin position="185"/>
        <end position="186"/>
    </location>
    <ligand>
        <name>substrate</name>
    </ligand>
</feature>
<keyword evidence="3 8" id="KW-0133">Cell shape</keyword>
<feature type="binding site" evidence="8">
    <location>
        <begin position="10"/>
        <end position="11"/>
    </location>
    <ligand>
        <name>substrate</name>
    </ligand>
</feature>
<keyword evidence="4 8" id="KW-0573">Peptidoglycan synthesis</keyword>
<name>A0A0G1S1H4_9BACT</name>
<dbReference type="PROSITE" id="PS00923">
    <property type="entry name" value="ASP_GLU_RACEMASE_1"/>
    <property type="match status" value="1"/>
</dbReference>
<sequence length="266" mass="29114">MDKRAIGVFDSGLGGLTVVKEIRKILPNESLVYLGDTARIPYGTRSQETVTKFSLEDARFLLQENVKVIVVACNTASALAFASLVKIIKIPLFEVITPASKKAAAISKAKKVGVIGTRGTIFSGAYEKKIKEEDRIVKVFSQACPLLVPLIEENEMDPGLLAIVIEKYLRGIKKKEIDTLILGCTHYPIIKEAIGKFLGKDVSLVNPGQEVALTLKDFLIKKGLNSPGNLRPVRKYYVTDLTDRFVSVGSMFLGGEMDGKIKKVSL</sequence>
<evidence type="ECO:0000256" key="6">
    <source>
        <dbReference type="ARBA" id="ARBA00023316"/>
    </source>
</evidence>
<dbReference type="FunFam" id="3.40.50.1860:FF:000002">
    <property type="entry name" value="Glutamate racemase"/>
    <property type="match status" value="1"/>
</dbReference>
<dbReference type="Pfam" id="PF01177">
    <property type="entry name" value="Asp_Glu_race"/>
    <property type="match status" value="1"/>
</dbReference>
<dbReference type="UniPathway" id="UPA00219"/>
<feature type="binding site" evidence="8">
    <location>
        <begin position="42"/>
        <end position="43"/>
    </location>
    <ligand>
        <name>substrate</name>
    </ligand>
</feature>
<dbReference type="PANTHER" id="PTHR21198:SF2">
    <property type="entry name" value="GLUTAMATE RACEMASE"/>
    <property type="match status" value="1"/>
</dbReference>
<proteinExistence type="inferred from homology"/>
<evidence type="ECO:0000256" key="4">
    <source>
        <dbReference type="ARBA" id="ARBA00022984"/>
    </source>
</evidence>
<organism evidence="9 10">
    <name type="scientific">Candidatus Woesebacteria bacterium GW2011_GWC2_47_16</name>
    <dbReference type="NCBI Taxonomy" id="1618590"/>
    <lineage>
        <taxon>Bacteria</taxon>
        <taxon>Candidatus Woeseibacteriota</taxon>
    </lineage>
</organism>
<feature type="active site" description="Proton donor/acceptor" evidence="8">
    <location>
        <position position="73"/>
    </location>
</feature>
<dbReference type="PANTHER" id="PTHR21198">
    <property type="entry name" value="GLUTAMATE RACEMASE"/>
    <property type="match status" value="1"/>
</dbReference>
<keyword evidence="5 8" id="KW-0413">Isomerase</keyword>
<gene>
    <name evidence="8" type="primary">murI</name>
    <name evidence="9" type="ORF">UX88_C0037G0005</name>
</gene>
<evidence type="ECO:0000256" key="2">
    <source>
        <dbReference type="ARBA" id="ARBA00013090"/>
    </source>
</evidence>
<comment type="pathway">
    <text evidence="8">Cell wall biogenesis; peptidoglycan biosynthesis.</text>
</comment>
<dbReference type="EMBL" id="LCNW01000037">
    <property type="protein sequence ID" value="KKU63167.1"/>
    <property type="molecule type" value="Genomic_DNA"/>
</dbReference>
<dbReference type="GO" id="GO:0071555">
    <property type="term" value="P:cell wall organization"/>
    <property type="evidence" value="ECO:0007669"/>
    <property type="project" value="UniProtKB-KW"/>
</dbReference>
<dbReference type="InterPro" id="IPR001920">
    <property type="entry name" value="Asp/Glu_race"/>
</dbReference>
<protein>
    <recommendedName>
        <fullName evidence="7 8">Glutamate racemase</fullName>
        <ecNumber evidence="2 8">5.1.1.3</ecNumber>
    </recommendedName>
</protein>
<accession>A0A0G1S1H4</accession>
<feature type="binding site" evidence="8">
    <location>
        <begin position="74"/>
        <end position="75"/>
    </location>
    <ligand>
        <name>substrate</name>
    </ligand>
</feature>
<dbReference type="EC" id="5.1.1.3" evidence="2 8"/>
<dbReference type="Gene3D" id="3.40.50.1860">
    <property type="match status" value="2"/>
</dbReference>
<comment type="caution">
    <text evidence="9">The sequence shown here is derived from an EMBL/GenBank/DDBJ whole genome shotgun (WGS) entry which is preliminary data.</text>
</comment>
<dbReference type="GO" id="GO:0008881">
    <property type="term" value="F:glutamate racemase activity"/>
    <property type="evidence" value="ECO:0007669"/>
    <property type="project" value="UniProtKB-UniRule"/>
</dbReference>
<dbReference type="SUPFAM" id="SSF53681">
    <property type="entry name" value="Aspartate/glutamate racemase"/>
    <property type="match status" value="2"/>
</dbReference>
<dbReference type="GO" id="GO:0008360">
    <property type="term" value="P:regulation of cell shape"/>
    <property type="evidence" value="ECO:0007669"/>
    <property type="project" value="UniProtKB-KW"/>
</dbReference>
<comment type="catalytic activity">
    <reaction evidence="1 8">
        <text>L-glutamate = D-glutamate</text>
        <dbReference type="Rhea" id="RHEA:12813"/>
        <dbReference type="ChEBI" id="CHEBI:29985"/>
        <dbReference type="ChEBI" id="CHEBI:29986"/>
        <dbReference type="EC" id="5.1.1.3"/>
    </reaction>
</comment>
<dbReference type="NCBIfam" id="TIGR00067">
    <property type="entry name" value="glut_race"/>
    <property type="match status" value="1"/>
</dbReference>
<evidence type="ECO:0000313" key="10">
    <source>
        <dbReference type="Proteomes" id="UP000034501"/>
    </source>
</evidence>
<dbReference type="GO" id="GO:0009252">
    <property type="term" value="P:peptidoglycan biosynthetic process"/>
    <property type="evidence" value="ECO:0007669"/>
    <property type="project" value="UniProtKB-UniRule"/>
</dbReference>
<dbReference type="PATRIC" id="fig|1618590.3.peg.611"/>
<evidence type="ECO:0000256" key="5">
    <source>
        <dbReference type="ARBA" id="ARBA00023235"/>
    </source>
</evidence>
<dbReference type="Proteomes" id="UP000034501">
    <property type="component" value="Unassembled WGS sequence"/>
</dbReference>
<dbReference type="InterPro" id="IPR004391">
    <property type="entry name" value="Glu_race"/>
</dbReference>
<dbReference type="AlphaFoldDB" id="A0A0G1S1H4"/>
<comment type="similarity">
    <text evidence="8">Belongs to the aspartate/glutamate racemases family.</text>
</comment>
<dbReference type="HAMAP" id="MF_00258">
    <property type="entry name" value="Glu_racemase"/>
    <property type="match status" value="1"/>
</dbReference>
<dbReference type="InterPro" id="IPR018187">
    <property type="entry name" value="Asp/Glu_racemase_AS_1"/>
</dbReference>
<feature type="active site" description="Proton donor/acceptor" evidence="8">
    <location>
        <position position="184"/>
    </location>
</feature>
<dbReference type="InterPro" id="IPR015942">
    <property type="entry name" value="Asp/Glu/hydantoin_racemase"/>
</dbReference>
<reference evidence="9" key="1">
    <citation type="journal article" date="2015" name="Nature">
        <title>rRNA introns, odd ribosomes, and small enigmatic genomes across a large radiation of phyla.</title>
        <authorList>
            <person name="Brown C.T."/>
            <person name="Hug L.A."/>
            <person name="Thomas B.C."/>
            <person name="Sharon I."/>
            <person name="Castelle C.J."/>
            <person name="Singh A."/>
            <person name="Wilkins M.J."/>
            <person name="Williams K.H."/>
            <person name="Banfield J.F."/>
        </authorList>
    </citation>
    <scope>NUCLEOTIDE SEQUENCE [LARGE SCALE GENOMIC DNA]</scope>
</reference>
<evidence type="ECO:0000256" key="3">
    <source>
        <dbReference type="ARBA" id="ARBA00022960"/>
    </source>
</evidence>
<evidence type="ECO:0000313" key="9">
    <source>
        <dbReference type="EMBL" id="KKU63167.1"/>
    </source>
</evidence>
<comment type="function">
    <text evidence="8">Provides the (R)-glutamate required for cell wall biosynthesis.</text>
</comment>
<evidence type="ECO:0000256" key="1">
    <source>
        <dbReference type="ARBA" id="ARBA00001602"/>
    </source>
</evidence>
<keyword evidence="6 8" id="KW-0961">Cell wall biogenesis/degradation</keyword>
<evidence type="ECO:0000256" key="7">
    <source>
        <dbReference type="ARBA" id="ARBA00070053"/>
    </source>
</evidence>